<proteinExistence type="predicted"/>
<organism evidence="3">
    <name type="scientific">freshwater metagenome</name>
    <dbReference type="NCBI Taxonomy" id="449393"/>
    <lineage>
        <taxon>unclassified sequences</taxon>
        <taxon>metagenomes</taxon>
        <taxon>ecological metagenomes</taxon>
    </lineage>
</organism>
<evidence type="ECO:0000259" key="1">
    <source>
        <dbReference type="Pfam" id="PF07171"/>
    </source>
</evidence>
<dbReference type="EMBL" id="CAFBNB010000021">
    <property type="protein sequence ID" value="CAB4920544.1"/>
    <property type="molecule type" value="Genomic_DNA"/>
</dbReference>
<feature type="domain" description="Microcystin LR degradation protein MlrC N-terminal" evidence="2">
    <location>
        <begin position="9"/>
        <end position="289"/>
    </location>
</feature>
<reference evidence="3" key="1">
    <citation type="submission" date="2020-05" db="EMBL/GenBank/DDBJ databases">
        <authorList>
            <person name="Chiriac C."/>
            <person name="Salcher M."/>
            <person name="Ghai R."/>
            <person name="Kavagutti S V."/>
        </authorList>
    </citation>
    <scope>NUCLEOTIDE SEQUENCE</scope>
</reference>
<dbReference type="InterPro" id="IPR015995">
    <property type="entry name" value="MlrC_N"/>
</dbReference>
<gene>
    <name evidence="3" type="ORF">UFOPK3720_00199</name>
</gene>
<feature type="domain" description="Microcystin LR degradation protein MlrC C-terminal" evidence="1">
    <location>
        <begin position="299"/>
        <end position="470"/>
    </location>
</feature>
<dbReference type="Pfam" id="PF07171">
    <property type="entry name" value="MlrC_C"/>
    <property type="match status" value="1"/>
</dbReference>
<protein>
    <submittedName>
        <fullName evidence="3">Unannotated protein</fullName>
    </submittedName>
</protein>
<name>A0A6J7HKY8_9ZZZZ</name>
<dbReference type="InterPro" id="IPR010799">
    <property type="entry name" value="MlrC_C"/>
</dbReference>
<dbReference type="AlphaFoldDB" id="A0A6J7HKY8"/>
<evidence type="ECO:0000259" key="2">
    <source>
        <dbReference type="Pfam" id="PF07364"/>
    </source>
</evidence>
<accession>A0A6J7HKY8</accession>
<dbReference type="Pfam" id="PF07364">
    <property type="entry name" value="DUF1485"/>
    <property type="match status" value="1"/>
</dbReference>
<sequence>MSTRLDGSFAIAGVWQETNTYGPNETTLADFERFELVAGEHVAAAHAGVQSVIGGAMEELGSSVRFGLSAAAWPSGLVTRKAAETLISRFECELQRLGPTQGLVVNLHGAMAAEGVPDVEAELIEAAREVVGDVPIVAVLDFHANPSERLLGSLDGAVAYTTFPHVDMFERGVEAGQLVRVLAQTGRRRGIRFIKKPILTSPLSQGTADGPMNELMRAAAAAPPGVRAFITPGFPYSDVSRAGMSIIVNQLDDDDSKARSFVRLLESTVADHVEEFGIPAVGLATAFERLRGCTGRTMLVDVGDNIGGGSSGESTALLAGLLSLGDRRSILTICSPRLVAAAVDEGVGGMVHVPSGAGSGEHQGLQSSVDFTVERLADGRYQAAGHWMGGRVFEMGPTAVLAREGLRLIATTVATPPFHLEQLTSLGQDPEAFDVLTAKGALAWQDAYRDLVDQTIYVDTPGPTAAFPEDMLRTQSFGADGADWVFPGGTGRR</sequence>
<evidence type="ECO:0000313" key="3">
    <source>
        <dbReference type="EMBL" id="CAB4920544.1"/>
    </source>
</evidence>